<keyword evidence="2" id="KW-0813">Transport</keyword>
<evidence type="ECO:0000256" key="3">
    <source>
        <dbReference type="ARBA" id="ARBA00023055"/>
    </source>
</evidence>
<protein>
    <recommendedName>
        <fullName evidence="5">PH domain-containing protein</fullName>
    </recommendedName>
</protein>
<evidence type="ECO:0000259" key="5">
    <source>
        <dbReference type="PROSITE" id="PS50003"/>
    </source>
</evidence>
<dbReference type="InterPro" id="IPR056747">
    <property type="entry name" value="VPS13-like_M"/>
</dbReference>
<dbReference type="PROSITE" id="PS50003">
    <property type="entry name" value="PH_DOMAIN"/>
    <property type="match status" value="1"/>
</dbReference>
<sequence length="4732" mass="525410">MFEGLVAGLLNTYLGEFIENVSKDDLSAAVWSGEVSLTNLKVKTKALNFLQLPIDVIDGFIGRIFLKANWSALGSRPVEVAIENIFLIARPREDFDTEAKYALESAIRAKIRKLGSWQKLKLASPEMENSKGGGSWAEKLTTKIVNNLQVSIKNVHIRYEDPSLGSNSKETAACLGVCLSELTLYTTNSEWKKEFITDLQSKVLFKKLDMKGLGVYFNTNSNQLSKAKDLAYYFRSTAEFRHIAPPISGFVQLSHNTDNSPTLKEPKVKVDCGLDALGFSLSETQYQSMLKVLHVLSKTQSKISKIYDKIKFDEGSQKDKGTYIPLYKRTLNASWLDELNESEKKTMNELERKLTFECLARYRVAAMAELRHQLKDGEDIMTREDMKAKQAKQKTLASSVGYYLGFGGTTEGPKVDEKELENKREQIYKEIDYSPEDELIAEQQRKARPKDYINVQLEFRMPKFFLELLTSKRKKIVYIIAEDSKIQATSYVAGLVSQIQLRSFTVQDHLTENSLYKNIVYQEADVDEKSSSSLLNVKLETPPLQGPADTKISLELMESTVVVNQILFSRLGEFFTAPQETTTSIELISGWSARQAKYLRDATTKTLSQSMETYSSLWVSLKVDAPAIIVPCDLLDVNSMVLVIDFGEFTIRSDLQSKEAIQTVIEKVEKDGYSINSTIYDLETNLGQNEKKAAIASSSSSSVVGSEPQTQKILSPEEQAACYDKYIVDGAKFSMYLTNGGPEWRKCRAQDLLMEEAALKTVEKTQDPLPPLSSPSTVISPFDLKIQIHKTVAPDVSLLPRMRIEGELPVIDLAINPNKYKRLMEIVAALSRSVPSSKKKSKKRKPKPDEKQRASTSSQLSQDNSGLQGNILHASENQTYADLKHALGTLPQTDAEAKSLLDQAKESKDGVPMEVIKKWWEKRMARLESTTTLTVRFTIGKVRLTIAKDGDSIHSPTLGLVAADLNNLDFGTATRYFDSKTLIALSGFSIRDVGHPSSPGNKYVLTTEGHEANTGNEGSNFVVVSIDAIKPDSPVFEHHPCPSITTIRVGNLSLILEPERVCEIINFLKFDFVGSTEGAKEKSTTKDNSQKESGLGLKTILQATDVSGNIDALEEKDLYFLKKKMNLRMNLRTAPSVSGDLKTGILIEPGSIFKATERVEGEDGQVFLKVEEGGASGWAFMKHPRNGAQLVVPFKETKINREQETKSLLKLDFGQLSVKMLWKDQHIATAAIVGLRTSVTQFRFSRTVELMLSQVVIEDCTPMGRVYSKAVETLVVTHDGDAKERSLSPAGRQGRCLISALYKTYDPHEKEFPGYCTDLDLTFKGLRVTYTNRFIDEITSYFTTGAMARIGKRATSSDATTSAIGSSSAKRHPHPLVTIEEDRKAKADTKDSKTGRVDDDDRSLASTQVTAITRDNPPEQQGEPSSDPSKTFSRIRLNLADVELWVPESSTSTNKLTARIHSINVTNEILTGESKRPMTEYEQTITAFAQNRKFQRFSVNLSRFEIASSSSGVDTKVGGSKLMRLGPVAVTHDAFSVNTLHISGTSVDLGDVSLGMNQKHYQLIMSLLNNNLGESKTVVQVEKMTKVVDPDDDDDDLLSPGPVLSPSPQSQAGEYRFEDGSEAGSVASANTMTTMTTSNTRRTSTVPKNPNHVAKQNLSIVDVKMPNMKVELLFGGGHKKERSFLALEINDLFVNANKLSYRKRTSASYNVSCKELSLSDLSQGGMTDGREIKAAFRQILTVERAEGNMNPVQVSMAKGGGVDLLKLRKGGQVVIDPEAPTEIDVRLENVRFILQKALIDMNTFFVVPGQVIRDGWVLEERKGRRLFMSLGKIDTRTDKDSSKGASGAFSYKLDFALNVGGMPVASIYLENVKVKKPEESDKLVLKYDDGSTQTDYTFQFPSSQERDLWVDALSPCVREARKAKSNKTSKLMLEKIKNRAKNEKDTAALGTDDEESPDRSGNKKGGAPMIVRVCVRNPCVILARRPWEEKTDGLVLSWTLDVEYDSIPGKERGGTSTKAALEDVQIMHATMDTTNAFKWAAGTTPESSGLKVNSVPMVAPFSAWVRVQKFHDSLSSIMPPRAVEGKASKRDANSSSTKPLPATEGTLAVTPLVAQLRYNDYKLVTRVLDDLKKKLAGDADPSIDASEAKEGVKQDGEAKDKVEGVATENETHSMPEGKEGREVRTSGSVQGQIIRSDSNEALAFDDAIESAVTTRRNYETTRRSKKKTAGGKKDVATHFPPATWTITLEELSLTLINDAANFDVPIACFSLQKINVNTKAASHSLRALISADIKADYHNNKLSCWEPMIEPWSVKICYLKFKEPAIPSYYSFLPESMMLDASENLPLNERTFIQIFSDEALDMNLTAGMVTSVQQSVALLSSATSSSAQNDDRPQSPEQHAVASTTEAQSIHQAPYRLVNETEIPLEFFANNDHINKAILAPGGSTFFSFDKSLITSQAFLLIVGETPRIASSPLKVTRGFTEFKKMVDAQSSQIRLDIMASFPPPSVLTQASPRFLTLYNGSKLLGTTKVRTERHFPAWRNISFDSREVDVKSTLTIQCLDGGSLLGSVSIPISTLSKLADDHTLPLLDANGQKTGAYLKIPRFSTPESRSREKQELSFQQSFRTQVNEGSWVYFPGYDLTAPPQVERRDLAGNIAAMIRVAQQTETACFSANGALYRKESIDTLHHFDAQEPSMNFGLFVSLNTVLSNQRLKSSFEKSQTSVFELAPFLNAAGHVSLCPLLPQGTAKPSKWDLGKDGTFDGHVRPWEDVVAQGERLVSVKTDLVEDLTSKSWGSLFYTAEIRQGLKVIRVHSKHKLRNDTKVTIAIRIVVDGRTITPSTHPYYDQSSDGDNKNSGGEKMAWVVLKPNQVAHLPLLLMSNPKQAKYQFFVKPIIDGHQYDWSSQPIMFNRSEDEKKRTSYSTPKQVECKGRTDARSLFFNVDRKQLASGIESIRFLPIVVLKNLLPDSLNIEWGYRGIPIQKQLVGAGEDLPLLHLHPGHPFVMRLHLQSIASSPSKPSHLESINAFLVATQQQGSLDRRVFDVPMFDAQDREFQARVEILATALRVVIHVFAPVWFFDTTGLNLSVSEDKKKTCPRRHPDKKHVSPEAKTKSDKGEVVQHAEMLSFSSSSLTKLYLRAEEKSKSSAAPTLPVCPRSVNEGTVLDNIAHNLKRARAYTFGGGERLLYHYSRGSTSISSCVLLTTKAVAVIESARLKLRILLSTIQRAETINGGPFHSAEVTITCKNGQRCSMAIWEDSAARFYEAMMTYLRNRSLSSNFFKSQIMASDWSVPFDSDAVGTEGRVSLKALHSTLKSRHKAQYEVGYSITFGSGAWRRTRIINFVPRYFIMNNTPYWIQIRQHGTSMGDDTCMIKPESNVPFHWPSQTNAKRMHFRCLPPREGHGLELEDGWSWSSNFPISKVADHKMRLRNIKSFESKCARVEIRQGGASLFVIVSLLDADSGSVLPYRVENRCTREAFHVRQSETGPGLLPGASSVVFRRHGWMNVQPYHNVPFAVDDVTKKSKFEIVLDFDHSDSHYPQKDRAQPVMMDLSDGKQKPKKIRVVPAWHDGKAYDIHVFVEHHGPVKVIVLAEETQDVEHINPYSLTPLGRDDLKALYRRQELLRDSMRRNSRILEKLEQDHKFAGVAGNVISRKRPTDIHPMSTALQLHVLGVKGITTKSLYCIIEFGNMKQKVLLNDNRQRRLVLPVSQARGTTELRISLMLSKPLWTDECLGIVECRLDDFRNHQPVRRSFPLKACERQASREDLMPWQTPPCSVSSKTSVRAALDLDIWWIPMEQGSLGQKIESQKLRIMHRQRVVDLLQPKIEISTRYNNYLNELRRKLKTKRIPAKEANLAAEEMVALGNVRFSIKLLDVTGKALETYNLLSEGTDVRLSCVVTVTATGQSTFSTICSGGKVVLKDWNDSLTFDLPRAFLAKAAAGDQRGRASVTFYLETPRKASAGAAALSARNNSHYSKSVAVGMDLFKLGVANIQLSAVPVMEAGGWSKGLASNDVFRNEYFYDPGRAKSHSWENTNFRWLTVREKSRDEVCLLICCHRQEGDLLPERSDSSLALALPRLGLSLVDQKPTELLYLSINDALLLHCDSPSQTTTEICIGRVQLDNQQPGFSFPFILHPKPMSFGKKKPMLQIGINRSKDNPAMSDYTSPMGGNDSAPQIQAKHIPGSNEEIKMVIHPQTAERNTGENNMVFSYISFLLQEFELNIEENLYWTLLSYIEEFSSSQDLETGRGGGEQKSSKQWKQASFTTLSDTYNIPAANSQVLTVGLMHLQSIALKFSFEISPQVRQNGLLMDLPFDPTAVLMSVFGTALGSIEDMKLTFDSILMQNVHTSSSIMINSILRHYKNDLLAQWYKVVFGIAILGNPAGALENMADGVMSFFLEPAKGMVENPGILGFSTGVAKGSKALLETTISTTFGAASKVTGAVSKGLAVLSMDDEFIESNRQSNKSQPKHIGEGLLSGAKSIGMGVFGGISGIVMDPIKGAQKGGVGGFFKGTATGLLGVVAKPTAGVVNATSQTLKSVGNTATLVLSDKVEPLEKMRLPRYIPDNSGSLQRYSEDYSLGAFLLSEHRITEPLLSMTVTNDSPHKSMVALANESQPPGTITRYATPVLHPILGPADVKQIKKQQQSITESKHAIIITGKRVCIYYLSRGIDWKKSSDIKIDRIDKVSYGKAKGGKKWGVQLTQTNGNNVAIWCWDQKEAESVCRRLKFHLMQ</sequence>
<feature type="compositionally biased region" description="Polar residues" evidence="4">
    <location>
        <begin position="1354"/>
        <end position="1368"/>
    </location>
</feature>
<dbReference type="SMART" id="SM00233">
    <property type="entry name" value="PH"/>
    <property type="match status" value="1"/>
</dbReference>
<dbReference type="PANTHER" id="PTHR16166:SF93">
    <property type="entry name" value="INTERMEMBRANE LIPID TRANSFER PROTEIN VPS13"/>
    <property type="match status" value="1"/>
</dbReference>
<feature type="compositionally biased region" description="Basic and acidic residues" evidence="4">
    <location>
        <begin position="2146"/>
        <end position="2184"/>
    </location>
</feature>
<feature type="region of interest" description="Disordered" evidence="4">
    <location>
        <begin position="2137"/>
        <end position="2189"/>
    </location>
</feature>
<proteinExistence type="inferred from homology"/>
<dbReference type="GO" id="GO:0045053">
    <property type="term" value="P:protein retention in Golgi apparatus"/>
    <property type="evidence" value="ECO:0007669"/>
    <property type="project" value="TreeGrafter"/>
</dbReference>
<dbReference type="PANTHER" id="PTHR16166">
    <property type="entry name" value="VACUOLAR PROTEIN SORTING-ASSOCIATED PROTEIN VPS13"/>
    <property type="match status" value="1"/>
</dbReference>
<feature type="compositionally biased region" description="Basic and acidic residues" evidence="4">
    <location>
        <begin position="3104"/>
        <end position="3116"/>
    </location>
</feature>
<dbReference type="Pfam" id="PF25033">
    <property type="entry name" value="VPS13_M"/>
    <property type="match status" value="1"/>
</dbReference>
<dbReference type="Pfam" id="PF25036">
    <property type="entry name" value="VPS13_VAB"/>
    <property type="match status" value="2"/>
</dbReference>
<dbReference type="SUPFAM" id="SSF50729">
    <property type="entry name" value="PH domain-like"/>
    <property type="match status" value="1"/>
</dbReference>
<evidence type="ECO:0000256" key="1">
    <source>
        <dbReference type="ARBA" id="ARBA00006545"/>
    </source>
</evidence>
<evidence type="ECO:0000313" key="6">
    <source>
        <dbReference type="EMBL" id="CAE0665399.1"/>
    </source>
</evidence>
<feature type="region of interest" description="Disordered" evidence="4">
    <location>
        <begin position="2384"/>
        <end position="2409"/>
    </location>
</feature>
<feature type="compositionally biased region" description="Basic and acidic residues" evidence="4">
    <location>
        <begin position="1380"/>
        <end position="1403"/>
    </location>
</feature>
<feature type="region of interest" description="Disordered" evidence="4">
    <location>
        <begin position="834"/>
        <end position="867"/>
    </location>
</feature>
<reference evidence="6" key="1">
    <citation type="submission" date="2021-01" db="EMBL/GenBank/DDBJ databases">
        <authorList>
            <person name="Corre E."/>
            <person name="Pelletier E."/>
            <person name="Niang G."/>
            <person name="Scheremetjew M."/>
            <person name="Finn R."/>
            <person name="Kale V."/>
            <person name="Holt S."/>
            <person name="Cochrane G."/>
            <person name="Meng A."/>
            <person name="Brown T."/>
            <person name="Cohen L."/>
        </authorList>
    </citation>
    <scope>NUCLEOTIDE SEQUENCE</scope>
    <source>
        <strain evidence="6">CCCM811</strain>
    </source>
</reference>
<feature type="domain" description="PH" evidence="5">
    <location>
        <begin position="1810"/>
        <end position="1918"/>
    </location>
</feature>
<keyword evidence="3" id="KW-0445">Lipid transport</keyword>
<feature type="region of interest" description="Disordered" evidence="4">
    <location>
        <begin position="1942"/>
        <end position="1966"/>
    </location>
</feature>
<dbReference type="InterPro" id="IPR026847">
    <property type="entry name" value="VPS13"/>
</dbReference>
<gene>
    <name evidence="6" type="ORF">LGLO00237_LOCUS17004</name>
</gene>
<evidence type="ECO:0000256" key="2">
    <source>
        <dbReference type="ARBA" id="ARBA00022448"/>
    </source>
</evidence>
<dbReference type="InterPro" id="IPR009543">
    <property type="entry name" value="VPS13_VAB"/>
</dbReference>
<comment type="similarity">
    <text evidence="1">Belongs to the VPS13 family.</text>
</comment>
<dbReference type="GO" id="GO:0006623">
    <property type="term" value="P:protein targeting to vacuole"/>
    <property type="evidence" value="ECO:0007669"/>
    <property type="project" value="TreeGrafter"/>
</dbReference>
<accession>A0A7S4DRE8</accession>
<feature type="compositionally biased region" description="Polar residues" evidence="4">
    <location>
        <begin position="2396"/>
        <end position="2409"/>
    </location>
</feature>
<feature type="region of interest" description="Disordered" evidence="4">
    <location>
        <begin position="2081"/>
        <end position="2103"/>
    </location>
</feature>
<name>A0A7S4DRE8_9EUKA</name>
<feature type="compositionally biased region" description="Polar residues" evidence="4">
    <location>
        <begin position="854"/>
        <end position="867"/>
    </location>
</feature>
<feature type="region of interest" description="Disordered" evidence="4">
    <location>
        <begin position="1588"/>
        <end position="1626"/>
    </location>
</feature>
<dbReference type="GO" id="GO:0006869">
    <property type="term" value="P:lipid transport"/>
    <property type="evidence" value="ECO:0007669"/>
    <property type="project" value="UniProtKB-KW"/>
</dbReference>
<dbReference type="InterPro" id="IPR001849">
    <property type="entry name" value="PH_domain"/>
</dbReference>
<feature type="region of interest" description="Disordered" evidence="4">
    <location>
        <begin position="3092"/>
        <end position="3116"/>
    </location>
</feature>
<dbReference type="Pfam" id="PF12624">
    <property type="entry name" value="VPS13_N"/>
    <property type="match status" value="2"/>
</dbReference>
<feature type="compositionally biased region" description="Polar residues" evidence="4">
    <location>
        <begin position="1404"/>
        <end position="1431"/>
    </location>
</feature>
<dbReference type="InterPro" id="IPR026854">
    <property type="entry name" value="VPS13_N"/>
</dbReference>
<feature type="compositionally biased region" description="Low complexity" evidence="4">
    <location>
        <begin position="1598"/>
        <end position="1608"/>
    </location>
</feature>
<feature type="compositionally biased region" description="Basic and acidic residues" evidence="4">
    <location>
        <begin position="2083"/>
        <end position="2092"/>
    </location>
</feature>
<feature type="compositionally biased region" description="Basic residues" evidence="4">
    <location>
        <begin position="837"/>
        <end position="846"/>
    </location>
</feature>
<organism evidence="6">
    <name type="scientific">Lotharella globosa</name>
    <dbReference type="NCBI Taxonomy" id="91324"/>
    <lineage>
        <taxon>Eukaryota</taxon>
        <taxon>Sar</taxon>
        <taxon>Rhizaria</taxon>
        <taxon>Cercozoa</taxon>
        <taxon>Chlorarachniophyceae</taxon>
        <taxon>Lotharella</taxon>
    </lineage>
</organism>
<feature type="region of interest" description="Disordered" evidence="4">
    <location>
        <begin position="1352"/>
        <end position="1431"/>
    </location>
</feature>
<dbReference type="EMBL" id="HBIV01023655">
    <property type="protein sequence ID" value="CAE0665399.1"/>
    <property type="molecule type" value="Transcribed_RNA"/>
</dbReference>
<evidence type="ECO:0000256" key="4">
    <source>
        <dbReference type="SAM" id="MobiDB-lite"/>
    </source>
</evidence>